<evidence type="ECO:0000259" key="2">
    <source>
        <dbReference type="PROSITE" id="PS50022"/>
    </source>
</evidence>
<protein>
    <submittedName>
        <fullName evidence="3">Discoidin domain-containing protein</fullName>
    </submittedName>
</protein>
<dbReference type="PROSITE" id="PS50022">
    <property type="entry name" value="FA58C_3"/>
    <property type="match status" value="1"/>
</dbReference>
<organism evidence="3 4">
    <name type="scientific">Aeromicrobium tamlense</name>
    <dbReference type="NCBI Taxonomy" id="375541"/>
    <lineage>
        <taxon>Bacteria</taxon>
        <taxon>Bacillati</taxon>
        <taxon>Actinomycetota</taxon>
        <taxon>Actinomycetes</taxon>
        <taxon>Propionibacteriales</taxon>
        <taxon>Nocardioidaceae</taxon>
        <taxon>Aeromicrobium</taxon>
    </lineage>
</organism>
<feature type="domain" description="F5/8 type C" evidence="2">
    <location>
        <begin position="566"/>
        <end position="702"/>
    </location>
</feature>
<dbReference type="InterPro" id="IPR032466">
    <property type="entry name" value="Metal_Hydrolase"/>
</dbReference>
<gene>
    <name evidence="3" type="ORF">IDH50_04895</name>
</gene>
<evidence type="ECO:0000313" key="4">
    <source>
        <dbReference type="Proteomes" id="UP000659061"/>
    </source>
</evidence>
<dbReference type="EMBL" id="JACWMT010000001">
    <property type="protein sequence ID" value="MBD1269561.1"/>
    <property type="molecule type" value="Genomic_DNA"/>
</dbReference>
<dbReference type="SUPFAM" id="SSF51556">
    <property type="entry name" value="Metallo-dependent hydrolases"/>
    <property type="match status" value="1"/>
</dbReference>
<dbReference type="Gene3D" id="3.20.20.140">
    <property type="entry name" value="Metal-dependent hydrolases"/>
    <property type="match status" value="1"/>
</dbReference>
<dbReference type="Proteomes" id="UP000659061">
    <property type="component" value="Unassembled WGS sequence"/>
</dbReference>
<evidence type="ECO:0000313" key="3">
    <source>
        <dbReference type="EMBL" id="MBD1269561.1"/>
    </source>
</evidence>
<dbReference type="InterPro" id="IPR008979">
    <property type="entry name" value="Galactose-bd-like_sf"/>
</dbReference>
<comment type="caution">
    <text evidence="3">The sequence shown here is derived from an EMBL/GenBank/DDBJ whole genome shotgun (WGS) entry which is preliminary data.</text>
</comment>
<dbReference type="Pfam" id="PF00754">
    <property type="entry name" value="F5_F8_type_C"/>
    <property type="match status" value="1"/>
</dbReference>
<reference evidence="3" key="1">
    <citation type="submission" date="2020-09" db="EMBL/GenBank/DDBJ databases">
        <title>Novel species in genus Aeromicrobium.</title>
        <authorList>
            <person name="Zhang G."/>
        </authorList>
    </citation>
    <scope>NUCLEOTIDE SEQUENCE</scope>
    <source>
        <strain evidence="3">SSW1-57</strain>
    </source>
</reference>
<dbReference type="AlphaFoldDB" id="A0A8I0FV41"/>
<dbReference type="InterPro" id="IPR000421">
    <property type="entry name" value="FA58C"/>
</dbReference>
<name>A0A8I0FV41_9ACTN</name>
<evidence type="ECO:0000256" key="1">
    <source>
        <dbReference type="SAM" id="MobiDB-lite"/>
    </source>
</evidence>
<sequence length="702" mass="76496">MCPRSHLESRQRHSRRGTLVSRQLKAILVALLGALVVITAGAGASAESGWWVATSTPSPESEVNATGEPSGGTNAAGEVTGYIDAHTHMFMDLGMGGNAVCGSTYSEKGIADALKDCDRHGVSLLENLTNSGAGRGPLDPHDTVGWPTFKDWPTYSSFTHQQMYYKWVERAWRGGQRIMVNDMVSNPGLCPILGVIAGPNKYNCNDMDTVRRQIQATYDLQSFIDKQYGGAGKGWYRVVTSPKQARDVVAQGKLAVVLGVEVSEPFNCKQVLGAPQCTKADIDKGLDELKAKGVSSMFLCHKFDNALCGVRYDEETAGLLVNAGQFLTTGTWWNPKTCKEGEVADNTVIGGVLPPEIASVPGLPAVLPIYPKGPHCNPRGLTELGEYALRGLIKRNMMVELDHMSAKAAGRALDILEAEAYPGALSTHDWLSNDYMDRLYALGGFATQYGHAASEFVTQWRETKPVREKYGVGYGYGTDMNGFGGTAAPPEESGKIQYPFTARDGTVLDRQVTGERTWDYNDEGVPHYGLVPDWIESLRTLAGSEIVDDLAAGSESYLRTWGATRDFAPGANLATGAIATASSTEWSLLTDLKPGRAVDGKLSTRWASKYGQDDAWFQVELLAPRQVRKVTIEWESAYARQYRVQTSLDGQRWRDVAIVGNGNGGLDTVTFQQPQSARFVRMQGVERATRYGYSIKEFGVFS</sequence>
<feature type="compositionally biased region" description="Polar residues" evidence="1">
    <location>
        <begin position="54"/>
        <end position="64"/>
    </location>
</feature>
<accession>A0A8I0FV41</accession>
<dbReference type="Gene3D" id="2.60.120.260">
    <property type="entry name" value="Galactose-binding domain-like"/>
    <property type="match status" value="1"/>
</dbReference>
<feature type="region of interest" description="Disordered" evidence="1">
    <location>
        <begin position="53"/>
        <end position="75"/>
    </location>
</feature>
<proteinExistence type="predicted"/>
<dbReference type="SUPFAM" id="SSF49785">
    <property type="entry name" value="Galactose-binding domain-like"/>
    <property type="match status" value="1"/>
</dbReference>